<dbReference type="PANTHER" id="PTHR11157:SF19">
    <property type="entry name" value="ELONGATION OF VERY LONG CHAIN FATTY ACIDS PROTEIN 1"/>
    <property type="match status" value="1"/>
</dbReference>
<evidence type="ECO:0000313" key="12">
    <source>
        <dbReference type="Proteomes" id="UP000261420"/>
    </source>
</evidence>
<dbReference type="GO" id="GO:0019367">
    <property type="term" value="P:fatty acid elongation, saturated fatty acid"/>
    <property type="evidence" value="ECO:0007669"/>
    <property type="project" value="TreeGrafter"/>
</dbReference>
<evidence type="ECO:0000256" key="8">
    <source>
        <dbReference type="ARBA" id="ARBA00023136"/>
    </source>
</evidence>
<reference evidence="11" key="1">
    <citation type="submission" date="2025-08" db="UniProtKB">
        <authorList>
            <consortium name="Ensembl"/>
        </authorList>
    </citation>
    <scope>IDENTIFICATION</scope>
</reference>
<evidence type="ECO:0000256" key="4">
    <source>
        <dbReference type="ARBA" id="ARBA00022692"/>
    </source>
</evidence>
<evidence type="ECO:0000256" key="6">
    <source>
        <dbReference type="ARBA" id="ARBA00022989"/>
    </source>
</evidence>
<dbReference type="AlphaFoldDB" id="A0A3B4TUU3"/>
<dbReference type="EC" id="2.3.1.199" evidence="10"/>
<dbReference type="GO" id="GO:0030148">
    <property type="term" value="P:sphingolipid biosynthetic process"/>
    <property type="evidence" value="ECO:0007669"/>
    <property type="project" value="TreeGrafter"/>
</dbReference>
<evidence type="ECO:0000256" key="5">
    <source>
        <dbReference type="ARBA" id="ARBA00022832"/>
    </source>
</evidence>
<keyword evidence="5 10" id="KW-0276">Fatty acid metabolism</keyword>
<dbReference type="Proteomes" id="UP000261420">
    <property type="component" value="Unplaced"/>
</dbReference>
<dbReference type="Pfam" id="PF01151">
    <property type="entry name" value="ELO"/>
    <property type="match status" value="1"/>
</dbReference>
<keyword evidence="2 10" id="KW-0444">Lipid biosynthesis</keyword>
<name>A0A3B4TUU3_SERDU</name>
<keyword evidence="7 10" id="KW-0443">Lipid metabolism</keyword>
<evidence type="ECO:0000256" key="10">
    <source>
        <dbReference type="RuleBase" id="RU361115"/>
    </source>
</evidence>
<dbReference type="GO" id="GO:0034626">
    <property type="term" value="P:fatty acid elongation, polyunsaturated fatty acid"/>
    <property type="evidence" value="ECO:0007669"/>
    <property type="project" value="TreeGrafter"/>
</dbReference>
<dbReference type="Ensembl" id="ENSSDUT00000010233.1">
    <property type="protein sequence ID" value="ENSSDUP00000010041.1"/>
    <property type="gene ID" value="ENSSDUG00000007118.1"/>
</dbReference>
<dbReference type="GeneTree" id="ENSGT01050000244838"/>
<dbReference type="STRING" id="41447.ENSSDUP00000010041"/>
<organism evidence="11 12">
    <name type="scientific">Seriola dumerili</name>
    <name type="common">Greater amberjack</name>
    <name type="synonym">Caranx dumerili</name>
    <dbReference type="NCBI Taxonomy" id="41447"/>
    <lineage>
        <taxon>Eukaryota</taxon>
        <taxon>Metazoa</taxon>
        <taxon>Chordata</taxon>
        <taxon>Craniata</taxon>
        <taxon>Vertebrata</taxon>
        <taxon>Euteleostomi</taxon>
        <taxon>Actinopterygii</taxon>
        <taxon>Neopterygii</taxon>
        <taxon>Teleostei</taxon>
        <taxon>Neoteleostei</taxon>
        <taxon>Acanthomorphata</taxon>
        <taxon>Carangaria</taxon>
        <taxon>Carangiformes</taxon>
        <taxon>Carangidae</taxon>
        <taxon>Seriola</taxon>
    </lineage>
</organism>
<comment type="similarity">
    <text evidence="10">Belongs to the ELO family.</text>
</comment>
<protein>
    <recommendedName>
        <fullName evidence="10">Elongation of very long chain fatty acids protein</fullName>
        <ecNumber evidence="10">2.3.1.199</ecNumber>
    </recommendedName>
    <alternativeName>
        <fullName evidence="10">Very-long-chain 3-oxoacyl-CoA synthase</fullName>
    </alternativeName>
</protein>
<keyword evidence="9 10" id="KW-0275">Fatty acid biosynthesis</keyword>
<dbReference type="GO" id="GO:0009922">
    <property type="term" value="F:fatty acid elongase activity"/>
    <property type="evidence" value="ECO:0007669"/>
    <property type="project" value="UniProtKB-EC"/>
</dbReference>
<keyword evidence="6 10" id="KW-1133">Transmembrane helix</keyword>
<keyword evidence="8 10" id="KW-0472">Membrane</keyword>
<dbReference type="GO" id="GO:0034625">
    <property type="term" value="P:fatty acid elongation, monounsaturated fatty acid"/>
    <property type="evidence" value="ECO:0007669"/>
    <property type="project" value="TreeGrafter"/>
</dbReference>
<dbReference type="PANTHER" id="PTHR11157">
    <property type="entry name" value="FATTY ACID ACYL TRANSFERASE-RELATED"/>
    <property type="match status" value="1"/>
</dbReference>
<keyword evidence="3 10" id="KW-0808">Transferase</keyword>
<evidence type="ECO:0000256" key="3">
    <source>
        <dbReference type="ARBA" id="ARBA00022679"/>
    </source>
</evidence>
<evidence type="ECO:0000256" key="1">
    <source>
        <dbReference type="ARBA" id="ARBA00004141"/>
    </source>
</evidence>
<evidence type="ECO:0000313" key="11">
    <source>
        <dbReference type="Ensembl" id="ENSSDUP00000010041.1"/>
    </source>
</evidence>
<comment type="catalytic activity">
    <reaction evidence="10">
        <text>a very-long-chain acyl-CoA + malonyl-CoA + H(+) = a very-long-chain 3-oxoacyl-CoA + CO2 + CoA</text>
        <dbReference type="Rhea" id="RHEA:32727"/>
        <dbReference type="ChEBI" id="CHEBI:15378"/>
        <dbReference type="ChEBI" id="CHEBI:16526"/>
        <dbReference type="ChEBI" id="CHEBI:57287"/>
        <dbReference type="ChEBI" id="CHEBI:57384"/>
        <dbReference type="ChEBI" id="CHEBI:90725"/>
        <dbReference type="ChEBI" id="CHEBI:90736"/>
        <dbReference type="EC" id="2.3.1.199"/>
    </reaction>
</comment>
<keyword evidence="4 10" id="KW-0812">Transmembrane</keyword>
<sequence length="330" mass="37795">MLSFFLFISRSTTENYPLDAESCSHDCNYCCATYSFVLYLGPRIMANLLMSGWATTYTWRCDAVDTSNSPQALPMVRVVKTLGMALTNQISSFGQLFFVLRKKHRPDHLLHIFHHSFMPWTWVSLMFCDVTPGGMGSFHAMVNSSVHVIMYFYYGLAAAGPQFQKFLSLWLTTDFSPTDPVCASICPATQYYFMDSCDYQFPMILHLIWMYGTFFLLLFSNFWIQAYVKGKRLATNRTLSRVRMAQLYTPKINAREWAKHTTENGTSMYHHGAPTAPAMALSHHENAALHGQDEEGLGSLEETPKKYDPANLLKLLRIPKIIWLCFFSCF</sequence>
<reference evidence="11" key="2">
    <citation type="submission" date="2025-09" db="UniProtKB">
        <authorList>
            <consortium name="Ensembl"/>
        </authorList>
    </citation>
    <scope>IDENTIFICATION</scope>
</reference>
<comment type="caution">
    <text evidence="10">Lacks conserved residue(s) required for the propagation of feature annotation.</text>
</comment>
<proteinExistence type="inferred from homology"/>
<evidence type="ECO:0000256" key="2">
    <source>
        <dbReference type="ARBA" id="ARBA00022516"/>
    </source>
</evidence>
<evidence type="ECO:0000256" key="7">
    <source>
        <dbReference type="ARBA" id="ARBA00023098"/>
    </source>
</evidence>
<dbReference type="GO" id="GO:0005789">
    <property type="term" value="C:endoplasmic reticulum membrane"/>
    <property type="evidence" value="ECO:0007669"/>
    <property type="project" value="TreeGrafter"/>
</dbReference>
<keyword evidence="12" id="KW-1185">Reference proteome</keyword>
<comment type="subcellular location">
    <subcellularLocation>
        <location evidence="1">Membrane</location>
        <topology evidence="1">Multi-pass membrane protein</topology>
    </subcellularLocation>
</comment>
<accession>A0A3B4TUU3</accession>
<dbReference type="InterPro" id="IPR002076">
    <property type="entry name" value="ELO_fam"/>
</dbReference>
<feature type="transmembrane region" description="Helical" evidence="10">
    <location>
        <begin position="203"/>
        <end position="224"/>
    </location>
</feature>
<dbReference type="GO" id="GO:0042761">
    <property type="term" value="P:very long-chain fatty acid biosynthetic process"/>
    <property type="evidence" value="ECO:0007669"/>
    <property type="project" value="TreeGrafter"/>
</dbReference>
<evidence type="ECO:0000256" key="9">
    <source>
        <dbReference type="ARBA" id="ARBA00023160"/>
    </source>
</evidence>